<evidence type="ECO:0000313" key="5">
    <source>
        <dbReference type="EMBL" id="MBD3914304.1"/>
    </source>
</evidence>
<keyword evidence="1 5" id="KW-0808">Transferase</keyword>
<feature type="compositionally biased region" description="Basic residues" evidence="3">
    <location>
        <begin position="254"/>
        <end position="266"/>
    </location>
</feature>
<dbReference type="InterPro" id="IPR001441">
    <property type="entry name" value="UPP_synth-like"/>
</dbReference>
<dbReference type="EMBL" id="JACXYY010000002">
    <property type="protein sequence ID" value="MBD3914304.1"/>
    <property type="molecule type" value="Genomic_DNA"/>
</dbReference>
<dbReference type="InterPro" id="IPR032710">
    <property type="entry name" value="NTF2-like_dom_sf"/>
</dbReference>
<evidence type="ECO:0000256" key="1">
    <source>
        <dbReference type="ARBA" id="ARBA00022679"/>
    </source>
</evidence>
<dbReference type="Gene3D" id="3.10.450.50">
    <property type="match status" value="1"/>
</dbReference>
<dbReference type="PROSITE" id="PS01066">
    <property type="entry name" value="UPP_SYNTHASE"/>
    <property type="match status" value="1"/>
</dbReference>
<dbReference type="SUPFAM" id="SSF64005">
    <property type="entry name" value="Undecaprenyl diphosphate synthase"/>
    <property type="match status" value="1"/>
</dbReference>
<accession>A0ABR8MDV8</accession>
<organism evidence="5 6">
    <name type="scientific">Nocardioides hwasunensis</name>
    <dbReference type="NCBI Taxonomy" id="397258"/>
    <lineage>
        <taxon>Bacteria</taxon>
        <taxon>Bacillati</taxon>
        <taxon>Actinomycetota</taxon>
        <taxon>Actinomycetes</taxon>
        <taxon>Propionibacteriales</taxon>
        <taxon>Nocardioidaceae</taxon>
        <taxon>Nocardioides</taxon>
    </lineage>
</organism>
<evidence type="ECO:0000256" key="2">
    <source>
        <dbReference type="ARBA" id="ARBA00038453"/>
    </source>
</evidence>
<dbReference type="Pfam" id="PF01255">
    <property type="entry name" value="Prenyltransf"/>
    <property type="match status" value="1"/>
</dbReference>
<gene>
    <name evidence="5" type="primary">uppS</name>
    <name evidence="5" type="ORF">IEZ25_06725</name>
</gene>
<name>A0ABR8MDV8_9ACTN</name>
<evidence type="ECO:0000313" key="6">
    <source>
        <dbReference type="Proteomes" id="UP000649289"/>
    </source>
</evidence>
<evidence type="ECO:0000259" key="4">
    <source>
        <dbReference type="Pfam" id="PF12680"/>
    </source>
</evidence>
<dbReference type="EC" id="2.5.1.31" evidence="5"/>
<dbReference type="InterPro" id="IPR036424">
    <property type="entry name" value="UPP_synth-like_sf"/>
</dbReference>
<dbReference type="InterPro" id="IPR037401">
    <property type="entry name" value="SnoaL-like"/>
</dbReference>
<feature type="compositionally biased region" description="Pro residues" evidence="3">
    <location>
        <begin position="333"/>
        <end position="344"/>
    </location>
</feature>
<evidence type="ECO:0000256" key="3">
    <source>
        <dbReference type="SAM" id="MobiDB-lite"/>
    </source>
</evidence>
<protein>
    <submittedName>
        <fullName evidence="5">Di-trans,poly-cis-decaprenylcistransferase</fullName>
        <ecNumber evidence="5">2.5.1.31</ecNumber>
    </submittedName>
</protein>
<keyword evidence="6" id="KW-1185">Reference proteome</keyword>
<dbReference type="PANTHER" id="PTHR10291">
    <property type="entry name" value="DEHYDRODOLICHYL DIPHOSPHATE SYNTHASE FAMILY MEMBER"/>
    <property type="match status" value="1"/>
</dbReference>
<sequence>MTATHTRRSTVPQHLGVVMDGNRRWARKAGLASASEGHRRGADHLEELLGWCEARGIQHLTAYVLSAANIRKRSEAEVGFLFELVAEVLPRIVDGSGHWALHVSGDTELLSPTAAAALATAERVTAGRPAHVTLAIGYDGREDIVSGIRGAILAGALDAGDGLDPNAITAHLPGGPSKDIDLVVRTSGEQRLSGFFPWQTAHARGVRQPSTLARLLRERPRPRTGALRRGSRTGHGVTTGYSGNDFYCDLRPSHSPKGRDRRRPRGRASAGPPPHATVLADARRRGAEASPRLVHHRDPGGRGRRTRPASRRPTHRAGGRGTARRGSRAHQPRPLPGLQAPPRPRALGPHSPGVGRHPSDRRRTARLMSARRATLALMDTATLLTRLAETIDAHDWDGLPALLHDDFTCRLVHTGEELDREQWVRFNADYPGFERMLVEDLVADGDRAVLRARVVGRGADGQELHFAVASFATAQDGSILDLTEVWADIGQEAPEGTRPA</sequence>
<dbReference type="CDD" id="cd00475">
    <property type="entry name" value="Cis_IPPS"/>
    <property type="match status" value="1"/>
</dbReference>
<comment type="similarity">
    <text evidence="2">Belongs to the UPP synthase family. Z-FPP synthase subfamily.</text>
</comment>
<dbReference type="GO" id="GO:0008834">
    <property type="term" value="F:ditrans,polycis-undecaprenyl-diphosphate synthase [(2E,6E)-farnesyl-diphosphate specific] activity"/>
    <property type="evidence" value="ECO:0007669"/>
    <property type="project" value="UniProtKB-EC"/>
</dbReference>
<feature type="compositionally biased region" description="Basic residues" evidence="3">
    <location>
        <begin position="302"/>
        <end position="331"/>
    </location>
</feature>
<comment type="caution">
    <text evidence="5">The sequence shown here is derived from an EMBL/GenBank/DDBJ whole genome shotgun (WGS) entry which is preliminary data.</text>
</comment>
<feature type="region of interest" description="Disordered" evidence="3">
    <location>
        <begin position="217"/>
        <end position="363"/>
    </location>
</feature>
<dbReference type="SUPFAM" id="SSF54427">
    <property type="entry name" value="NTF2-like"/>
    <property type="match status" value="1"/>
</dbReference>
<dbReference type="Pfam" id="PF12680">
    <property type="entry name" value="SnoaL_2"/>
    <property type="match status" value="1"/>
</dbReference>
<dbReference type="PANTHER" id="PTHR10291:SF43">
    <property type="entry name" value="DEHYDRODOLICHYL DIPHOSPHATE SYNTHASE COMPLEX SUBUNIT DHDDS"/>
    <property type="match status" value="1"/>
</dbReference>
<dbReference type="Gene3D" id="3.40.1180.10">
    <property type="entry name" value="Decaprenyl diphosphate synthase-like"/>
    <property type="match status" value="1"/>
</dbReference>
<feature type="domain" description="SnoaL-like" evidence="4">
    <location>
        <begin position="385"/>
        <end position="480"/>
    </location>
</feature>
<dbReference type="Proteomes" id="UP000649289">
    <property type="component" value="Unassembled WGS sequence"/>
</dbReference>
<dbReference type="InterPro" id="IPR018520">
    <property type="entry name" value="UPP_synth-like_CS"/>
</dbReference>
<proteinExistence type="inferred from homology"/>
<dbReference type="NCBIfam" id="TIGR00055">
    <property type="entry name" value="uppS"/>
    <property type="match status" value="1"/>
</dbReference>
<reference evidence="5 6" key="1">
    <citation type="submission" date="2020-09" db="EMBL/GenBank/DDBJ databases">
        <title>novel species in genus Nocardioides.</title>
        <authorList>
            <person name="Zhang G."/>
        </authorList>
    </citation>
    <scope>NUCLEOTIDE SEQUENCE [LARGE SCALE GENOMIC DNA]</scope>
    <source>
        <strain evidence="5 6">19197</strain>
    </source>
</reference>